<accession>A0ABR8BDZ2</accession>
<dbReference type="Proteomes" id="UP000621307">
    <property type="component" value="Unassembled WGS sequence"/>
</dbReference>
<proteinExistence type="predicted"/>
<evidence type="ECO:0000313" key="2">
    <source>
        <dbReference type="Proteomes" id="UP000621307"/>
    </source>
</evidence>
<dbReference type="EMBL" id="JACJQL010000014">
    <property type="protein sequence ID" value="MBD2252081.1"/>
    <property type="molecule type" value="Genomic_DNA"/>
</dbReference>
<sequence length="98" mass="10624">MMTTVKIDNYQSRSLEFVDLTDTEASAIQGGFRQLFGAVATIARGNTNSSSQPTNSETFEERLRRINAEVNQIYNLAWAIQTSAGFIGIGGSGFGGLR</sequence>
<comment type="caution">
    <text evidence="1">The sequence shown here is derived from an EMBL/GenBank/DDBJ whole genome shotgun (WGS) entry which is preliminary data.</text>
</comment>
<reference evidence="1 2" key="1">
    <citation type="journal article" date="2020" name="ISME J.">
        <title>Comparative genomics reveals insights into cyanobacterial evolution and habitat adaptation.</title>
        <authorList>
            <person name="Chen M.Y."/>
            <person name="Teng W.K."/>
            <person name="Zhao L."/>
            <person name="Hu C.X."/>
            <person name="Zhou Y.K."/>
            <person name="Han B.P."/>
            <person name="Song L.R."/>
            <person name="Shu W.S."/>
        </authorList>
    </citation>
    <scope>NUCLEOTIDE SEQUENCE [LARGE SCALE GENOMIC DNA]</scope>
    <source>
        <strain evidence="1 2">FACHB-3921</strain>
    </source>
</reference>
<dbReference type="RefSeq" id="WP_190567694.1">
    <property type="nucleotide sequence ID" value="NZ_JACJQL010000014.1"/>
</dbReference>
<protein>
    <submittedName>
        <fullName evidence="1">Uncharacterized protein</fullName>
    </submittedName>
</protein>
<organism evidence="1 2">
    <name type="scientific">Nostoc parmelioides FACHB-3921</name>
    <dbReference type="NCBI Taxonomy" id="2692909"/>
    <lineage>
        <taxon>Bacteria</taxon>
        <taxon>Bacillati</taxon>
        <taxon>Cyanobacteriota</taxon>
        <taxon>Cyanophyceae</taxon>
        <taxon>Nostocales</taxon>
        <taxon>Nostocaceae</taxon>
        <taxon>Nostoc</taxon>
    </lineage>
</organism>
<evidence type="ECO:0000313" key="1">
    <source>
        <dbReference type="EMBL" id="MBD2252081.1"/>
    </source>
</evidence>
<gene>
    <name evidence="1" type="ORF">H6G14_12315</name>
</gene>
<keyword evidence="2" id="KW-1185">Reference proteome</keyword>
<name>A0ABR8BDZ2_9NOSO</name>